<feature type="transmembrane region" description="Helical" evidence="8">
    <location>
        <begin position="162"/>
        <end position="181"/>
    </location>
</feature>
<dbReference type="InterPro" id="IPR017871">
    <property type="entry name" value="ABC_transporter-like_CS"/>
</dbReference>
<evidence type="ECO:0000256" key="6">
    <source>
        <dbReference type="ARBA" id="ARBA00022989"/>
    </source>
</evidence>
<evidence type="ECO:0000256" key="2">
    <source>
        <dbReference type="ARBA" id="ARBA00005417"/>
    </source>
</evidence>
<dbReference type="RefSeq" id="WP_190289991.1">
    <property type="nucleotide sequence ID" value="NZ_JABFCZ010000003.1"/>
</dbReference>
<accession>A0A926NRV8</accession>
<dbReference type="PANTHER" id="PTHR24221:SF654">
    <property type="entry name" value="ATP-BINDING CASSETTE SUB-FAMILY B MEMBER 6"/>
    <property type="match status" value="1"/>
</dbReference>
<feature type="transmembrane region" description="Helical" evidence="8">
    <location>
        <begin position="42"/>
        <end position="61"/>
    </location>
</feature>
<feature type="domain" description="ABC transporter" evidence="9">
    <location>
        <begin position="342"/>
        <end position="559"/>
    </location>
</feature>
<keyword evidence="4" id="KW-0547">Nucleotide-binding</keyword>
<evidence type="ECO:0000256" key="1">
    <source>
        <dbReference type="ARBA" id="ARBA00004651"/>
    </source>
</evidence>
<dbReference type="GO" id="GO:0034775">
    <property type="term" value="P:glutathione transmembrane transport"/>
    <property type="evidence" value="ECO:0007669"/>
    <property type="project" value="InterPro"/>
</dbReference>
<dbReference type="GO" id="GO:0034040">
    <property type="term" value="F:ATPase-coupled lipid transmembrane transporter activity"/>
    <property type="evidence" value="ECO:0007669"/>
    <property type="project" value="TreeGrafter"/>
</dbReference>
<evidence type="ECO:0000256" key="4">
    <source>
        <dbReference type="ARBA" id="ARBA00022741"/>
    </source>
</evidence>
<organism evidence="11 12">
    <name type="scientific">Roseibium aggregatum</name>
    <dbReference type="NCBI Taxonomy" id="187304"/>
    <lineage>
        <taxon>Bacteria</taxon>
        <taxon>Pseudomonadati</taxon>
        <taxon>Pseudomonadota</taxon>
        <taxon>Alphaproteobacteria</taxon>
        <taxon>Hyphomicrobiales</taxon>
        <taxon>Stappiaceae</taxon>
        <taxon>Roseibium</taxon>
    </lineage>
</organism>
<dbReference type="GO" id="GO:0140359">
    <property type="term" value="F:ABC-type transporter activity"/>
    <property type="evidence" value="ECO:0007669"/>
    <property type="project" value="InterPro"/>
</dbReference>
<dbReference type="EMBL" id="JABFCZ010000003">
    <property type="protein sequence ID" value="MBD1545329.1"/>
    <property type="molecule type" value="Genomic_DNA"/>
</dbReference>
<dbReference type="InterPro" id="IPR003439">
    <property type="entry name" value="ABC_transporter-like_ATP-bd"/>
</dbReference>
<evidence type="ECO:0000256" key="5">
    <source>
        <dbReference type="ARBA" id="ARBA00022840"/>
    </source>
</evidence>
<dbReference type="GO" id="GO:0045454">
    <property type="term" value="P:cell redox homeostasis"/>
    <property type="evidence" value="ECO:0007669"/>
    <property type="project" value="InterPro"/>
</dbReference>
<keyword evidence="5" id="KW-0067">ATP-binding</keyword>
<dbReference type="PROSITE" id="PS00211">
    <property type="entry name" value="ABC_TRANSPORTER_1"/>
    <property type="match status" value="1"/>
</dbReference>
<dbReference type="Proteomes" id="UP000598467">
    <property type="component" value="Unassembled WGS sequence"/>
</dbReference>
<comment type="subcellular location">
    <subcellularLocation>
        <location evidence="1">Cell membrane</location>
        <topology evidence="1">Multi-pass membrane protein</topology>
    </subcellularLocation>
</comment>
<dbReference type="InterPro" id="IPR036640">
    <property type="entry name" value="ABC1_TM_sf"/>
</dbReference>
<evidence type="ECO:0000313" key="12">
    <source>
        <dbReference type="Proteomes" id="UP000598467"/>
    </source>
</evidence>
<reference evidence="11" key="1">
    <citation type="submission" date="2020-05" db="EMBL/GenBank/DDBJ databases">
        <title>Identification of trans-AT polyketide cluster in two marine bacteria, producers of a novel glutaramide-containing polyketide sesbanimide D and analogs.</title>
        <authorList>
            <person name="Kacar D."/>
            <person name="Rodriguez P."/>
            <person name="Canedo L."/>
            <person name="Gonzalez E."/>
            <person name="Galan B."/>
            <person name="De La Calle F."/>
            <person name="Garcia J.L."/>
        </authorList>
    </citation>
    <scope>NUCLEOTIDE SEQUENCE</scope>
    <source>
        <strain evidence="11">PHM038</strain>
    </source>
</reference>
<dbReference type="InterPro" id="IPR027417">
    <property type="entry name" value="P-loop_NTPase"/>
</dbReference>
<feature type="transmembrane region" description="Helical" evidence="8">
    <location>
        <begin position="133"/>
        <end position="156"/>
    </location>
</feature>
<dbReference type="NCBIfam" id="TIGR02868">
    <property type="entry name" value="CydC"/>
    <property type="match status" value="1"/>
</dbReference>
<dbReference type="Pfam" id="PF00005">
    <property type="entry name" value="ABC_tran"/>
    <property type="match status" value="1"/>
</dbReference>
<dbReference type="CDD" id="cd03228">
    <property type="entry name" value="ABCC_MRP_Like"/>
    <property type="match status" value="1"/>
</dbReference>
<dbReference type="InterPro" id="IPR014223">
    <property type="entry name" value="ABC_CydC/D"/>
</dbReference>
<feature type="transmembrane region" description="Helical" evidence="8">
    <location>
        <begin position="278"/>
        <end position="304"/>
    </location>
</feature>
<evidence type="ECO:0000256" key="8">
    <source>
        <dbReference type="SAM" id="Phobius"/>
    </source>
</evidence>
<dbReference type="GO" id="GO:0016887">
    <property type="term" value="F:ATP hydrolysis activity"/>
    <property type="evidence" value="ECO:0007669"/>
    <property type="project" value="InterPro"/>
</dbReference>
<evidence type="ECO:0000256" key="7">
    <source>
        <dbReference type="ARBA" id="ARBA00023136"/>
    </source>
</evidence>
<evidence type="ECO:0000259" key="10">
    <source>
        <dbReference type="PROSITE" id="PS50929"/>
    </source>
</evidence>
<sequence>MSPLRRIVVWQWRHSPAAFLSGIVIALIPALAGIALLGVAGWFITAAALAGLGLFALNVFMPSALIRALAIARTAGRYGERILTHDATFRFLTNLRKRIFQGQAARIGDGTRPARSGAALNRLTSDIQALDAVYLRLIVPAVLCLVTGLLVIAWVLKLAPVAGLGIAGFVVWGAAFCGYLLKNRHVEAARRQEAAHEAMRLRSVDLVAGRRDLAVYGGLEQSAHAILKAEERLAAAGEEIEARTARFLSLHGFAGQFFLAVTLVLVSALMIRGNLAPVWGVTLILVATALPEVLGALVPGLANLQRTRLAARRAADGAHESDNAGGAEVASIDRKTVTDPVLSFRSVTFAYPGAETPVLSDFSFDIAKGETLALTGRSGCGKSTVSAIASRLLNPQGGSVTLCGQDLQTIPEEELRSTITVLGQKPYLFNDTVAANLRIAMPAATDDELWAALDMAALGARIRGSESGLETVLGEGGLGLSGGEQRRLGLARAYLTRPVLFILDEMTEGLDEKTAKDVLDRFEEFRGDASVLMIAHKRMEIDRADRVLGLRDAEKSLAAE</sequence>
<dbReference type="Gene3D" id="1.20.1560.10">
    <property type="entry name" value="ABC transporter type 1, transmembrane domain"/>
    <property type="match status" value="1"/>
</dbReference>
<dbReference type="GO" id="GO:0005886">
    <property type="term" value="C:plasma membrane"/>
    <property type="evidence" value="ECO:0007669"/>
    <property type="project" value="UniProtKB-SubCell"/>
</dbReference>
<dbReference type="InterPro" id="IPR011527">
    <property type="entry name" value="ABC1_TM_dom"/>
</dbReference>
<dbReference type="InterPro" id="IPR003593">
    <property type="entry name" value="AAA+_ATPase"/>
</dbReference>
<evidence type="ECO:0000256" key="3">
    <source>
        <dbReference type="ARBA" id="ARBA00022692"/>
    </source>
</evidence>
<evidence type="ECO:0000259" key="9">
    <source>
        <dbReference type="PROSITE" id="PS50893"/>
    </source>
</evidence>
<name>A0A926NRV8_9HYPH</name>
<feature type="transmembrane region" description="Helical" evidence="8">
    <location>
        <begin position="253"/>
        <end position="272"/>
    </location>
</feature>
<comment type="caution">
    <text evidence="11">The sequence shown here is derived from an EMBL/GenBank/DDBJ whole genome shotgun (WGS) entry which is preliminary data.</text>
</comment>
<dbReference type="PROSITE" id="PS50929">
    <property type="entry name" value="ABC_TM1F"/>
    <property type="match status" value="1"/>
</dbReference>
<dbReference type="AlphaFoldDB" id="A0A926NRV8"/>
<comment type="similarity">
    <text evidence="2">Belongs to the ABC transporter superfamily.</text>
</comment>
<dbReference type="SUPFAM" id="SSF52540">
    <property type="entry name" value="P-loop containing nucleoside triphosphate hydrolases"/>
    <property type="match status" value="1"/>
</dbReference>
<gene>
    <name evidence="11" type="primary">cydC</name>
    <name evidence="11" type="ORF">HK439_03575</name>
</gene>
<keyword evidence="6 8" id="KW-1133">Transmembrane helix</keyword>
<proteinExistence type="inferred from homology"/>
<dbReference type="SUPFAM" id="SSF90123">
    <property type="entry name" value="ABC transporter transmembrane region"/>
    <property type="match status" value="1"/>
</dbReference>
<dbReference type="PROSITE" id="PS50893">
    <property type="entry name" value="ABC_TRANSPORTER_2"/>
    <property type="match status" value="1"/>
</dbReference>
<dbReference type="Gene3D" id="3.40.50.300">
    <property type="entry name" value="P-loop containing nucleotide triphosphate hydrolases"/>
    <property type="match status" value="1"/>
</dbReference>
<evidence type="ECO:0000313" key="11">
    <source>
        <dbReference type="EMBL" id="MBD1545329.1"/>
    </source>
</evidence>
<protein>
    <submittedName>
        <fullName evidence="11">Thiol reductant ABC exporter subunit CydC</fullName>
    </submittedName>
</protein>
<dbReference type="PANTHER" id="PTHR24221">
    <property type="entry name" value="ATP-BINDING CASSETTE SUB-FAMILY B"/>
    <property type="match status" value="1"/>
</dbReference>
<keyword evidence="7 8" id="KW-0472">Membrane</keyword>
<dbReference type="SMART" id="SM00382">
    <property type="entry name" value="AAA"/>
    <property type="match status" value="1"/>
</dbReference>
<feature type="domain" description="ABC transmembrane type-1" evidence="10">
    <location>
        <begin position="17"/>
        <end position="306"/>
    </location>
</feature>
<dbReference type="GO" id="GO:0005524">
    <property type="term" value="F:ATP binding"/>
    <property type="evidence" value="ECO:0007669"/>
    <property type="project" value="UniProtKB-KW"/>
</dbReference>
<dbReference type="InterPro" id="IPR039421">
    <property type="entry name" value="Type_1_exporter"/>
</dbReference>
<keyword evidence="3 8" id="KW-0812">Transmembrane</keyword>